<organism evidence="1 2">
    <name type="scientific">Pseudomonas fluorescens</name>
    <dbReference type="NCBI Taxonomy" id="294"/>
    <lineage>
        <taxon>Bacteria</taxon>
        <taxon>Pseudomonadati</taxon>
        <taxon>Pseudomonadota</taxon>
        <taxon>Gammaproteobacteria</taxon>
        <taxon>Pseudomonadales</taxon>
        <taxon>Pseudomonadaceae</taxon>
        <taxon>Pseudomonas</taxon>
    </lineage>
</organism>
<dbReference type="InterPro" id="IPR038026">
    <property type="entry name" value="MtlR-like_sf"/>
</dbReference>
<evidence type="ECO:0000313" key="2">
    <source>
        <dbReference type="Proteomes" id="UP000337909"/>
    </source>
</evidence>
<proteinExistence type="predicted"/>
<dbReference type="AlphaFoldDB" id="A0A5E7BQ57"/>
<evidence type="ECO:0000313" key="1">
    <source>
        <dbReference type="EMBL" id="VVN91707.1"/>
    </source>
</evidence>
<evidence type="ECO:0008006" key="3">
    <source>
        <dbReference type="Google" id="ProtNLM"/>
    </source>
</evidence>
<dbReference type="Proteomes" id="UP000337909">
    <property type="component" value="Unassembled WGS sequence"/>
</dbReference>
<sequence>METDKTDEQKFLEELEEVVYSYLSKETAASFKLLRQFIMTLNEESDRGAALVAAEVLSDALGSLIKSKLVSDKKLIQVAFSTAGAFGSFSARIDHAFLQGLLPEALRKDLHLLRKIRNEFAHSTDLKSFETHSIKSRCMELNYYGIGAKNSAPRIVFQRSMGLIFRMIVLKITETQHASVPPNPETKETEEFVRRLVEGIKQTDLDLSIVFKDADLF</sequence>
<name>A0A5E7BQ57_PSEFL</name>
<dbReference type="SUPFAM" id="SSF158668">
    <property type="entry name" value="MtlR-like"/>
    <property type="match status" value="1"/>
</dbReference>
<dbReference type="PANTHER" id="PTHR37941">
    <property type="entry name" value="FUMARASE E-RELATED"/>
    <property type="match status" value="1"/>
</dbReference>
<dbReference type="EMBL" id="CABVHQ010000015">
    <property type="protein sequence ID" value="VVN91707.1"/>
    <property type="molecule type" value="Genomic_DNA"/>
</dbReference>
<dbReference type="RefSeq" id="WP_150641954.1">
    <property type="nucleotide sequence ID" value="NZ_CABVHQ010000015.1"/>
</dbReference>
<dbReference type="OrthoDB" id="9814134at2"/>
<dbReference type="InterPro" id="IPR007761">
    <property type="entry name" value="MtlR-like"/>
</dbReference>
<dbReference type="Gene3D" id="1.20.120.330">
    <property type="entry name" value="Nucleotidyltransferases domain 2"/>
    <property type="match status" value="1"/>
</dbReference>
<protein>
    <recommendedName>
        <fullName evidence="3">Mannitol repressor</fullName>
    </recommendedName>
</protein>
<dbReference type="GO" id="GO:0045892">
    <property type="term" value="P:negative regulation of DNA-templated transcription"/>
    <property type="evidence" value="ECO:0007669"/>
    <property type="project" value="TreeGrafter"/>
</dbReference>
<reference evidence="1 2" key="1">
    <citation type="submission" date="2019-09" db="EMBL/GenBank/DDBJ databases">
        <authorList>
            <person name="Chandra G."/>
            <person name="Truman W A."/>
        </authorList>
    </citation>
    <scope>NUCLEOTIDE SEQUENCE [LARGE SCALE GENOMIC DNA]</scope>
    <source>
        <strain evidence="1">PS691</strain>
    </source>
</reference>
<gene>
    <name evidence="1" type="ORF">PS691_01918</name>
</gene>
<accession>A0A5E7BQ57</accession>
<dbReference type="PANTHER" id="PTHR37941:SF1">
    <property type="entry name" value="FUMARASE E-RELATED"/>
    <property type="match status" value="1"/>
</dbReference>